<dbReference type="PROSITE" id="PS50048">
    <property type="entry name" value="ZN2_CY6_FUNGAL_2"/>
    <property type="match status" value="1"/>
</dbReference>
<organism evidence="10 11">
    <name type="scientific">Neohortaea acidophila</name>
    <dbReference type="NCBI Taxonomy" id="245834"/>
    <lineage>
        <taxon>Eukaryota</taxon>
        <taxon>Fungi</taxon>
        <taxon>Dikarya</taxon>
        <taxon>Ascomycota</taxon>
        <taxon>Pezizomycotina</taxon>
        <taxon>Dothideomycetes</taxon>
        <taxon>Dothideomycetidae</taxon>
        <taxon>Mycosphaerellales</taxon>
        <taxon>Teratosphaeriaceae</taxon>
        <taxon>Neohortaea</taxon>
    </lineage>
</organism>
<accession>A0A6A6PQH1</accession>
<feature type="region of interest" description="Disordered" evidence="8">
    <location>
        <begin position="706"/>
        <end position="740"/>
    </location>
</feature>
<evidence type="ECO:0000256" key="3">
    <source>
        <dbReference type="ARBA" id="ARBA00022833"/>
    </source>
</evidence>
<feature type="domain" description="Zn(2)-C6 fungal-type" evidence="9">
    <location>
        <begin position="61"/>
        <end position="94"/>
    </location>
</feature>
<dbReference type="Proteomes" id="UP000799767">
    <property type="component" value="Unassembled WGS sequence"/>
</dbReference>
<feature type="compositionally biased region" description="Low complexity" evidence="8">
    <location>
        <begin position="200"/>
        <end position="211"/>
    </location>
</feature>
<dbReference type="Gene3D" id="4.10.240.10">
    <property type="entry name" value="Zn(2)-C6 fungal-type DNA-binding domain"/>
    <property type="match status" value="1"/>
</dbReference>
<dbReference type="GeneID" id="54478212"/>
<protein>
    <recommendedName>
        <fullName evidence="9">Zn(2)-C6 fungal-type domain-containing protein</fullName>
    </recommendedName>
</protein>
<dbReference type="SMART" id="SM00906">
    <property type="entry name" value="Fungal_trans"/>
    <property type="match status" value="1"/>
</dbReference>
<dbReference type="GO" id="GO:0008270">
    <property type="term" value="F:zinc ion binding"/>
    <property type="evidence" value="ECO:0007669"/>
    <property type="project" value="InterPro"/>
</dbReference>
<keyword evidence="2" id="KW-0479">Metal-binding</keyword>
<evidence type="ECO:0000259" key="9">
    <source>
        <dbReference type="PROSITE" id="PS50048"/>
    </source>
</evidence>
<dbReference type="GO" id="GO:0003677">
    <property type="term" value="F:DNA binding"/>
    <property type="evidence" value="ECO:0007669"/>
    <property type="project" value="UniProtKB-KW"/>
</dbReference>
<evidence type="ECO:0000256" key="8">
    <source>
        <dbReference type="SAM" id="MobiDB-lite"/>
    </source>
</evidence>
<dbReference type="InterPro" id="IPR051615">
    <property type="entry name" value="Transcr_Regulatory_Elem"/>
</dbReference>
<feature type="region of interest" description="Disordered" evidence="8">
    <location>
        <begin position="1"/>
        <end position="32"/>
    </location>
</feature>
<comment type="subcellular location">
    <subcellularLocation>
        <location evidence="1">Nucleus</location>
    </subcellularLocation>
</comment>
<dbReference type="InterPro" id="IPR007219">
    <property type="entry name" value="XnlR_reg_dom"/>
</dbReference>
<evidence type="ECO:0000256" key="2">
    <source>
        <dbReference type="ARBA" id="ARBA00022723"/>
    </source>
</evidence>
<feature type="compositionally biased region" description="Polar residues" evidence="8">
    <location>
        <begin position="866"/>
        <end position="879"/>
    </location>
</feature>
<gene>
    <name evidence="10" type="ORF">BDY17DRAFT_324547</name>
</gene>
<feature type="region of interest" description="Disordered" evidence="8">
    <location>
        <begin position="197"/>
        <end position="236"/>
    </location>
</feature>
<dbReference type="PANTHER" id="PTHR31313:SF79">
    <property type="entry name" value="C6 FINGER DOMAIN-CONTAINING PROTEIN"/>
    <property type="match status" value="1"/>
</dbReference>
<dbReference type="Pfam" id="PF04082">
    <property type="entry name" value="Fungal_trans"/>
    <property type="match status" value="1"/>
</dbReference>
<dbReference type="GO" id="GO:0006351">
    <property type="term" value="P:DNA-templated transcription"/>
    <property type="evidence" value="ECO:0007669"/>
    <property type="project" value="InterPro"/>
</dbReference>
<dbReference type="InterPro" id="IPR036864">
    <property type="entry name" value="Zn2-C6_fun-type_DNA-bd_sf"/>
</dbReference>
<keyword evidence="3" id="KW-0862">Zinc</keyword>
<keyword evidence="4" id="KW-0805">Transcription regulation</keyword>
<dbReference type="GO" id="GO:0000981">
    <property type="term" value="F:DNA-binding transcription factor activity, RNA polymerase II-specific"/>
    <property type="evidence" value="ECO:0007669"/>
    <property type="project" value="InterPro"/>
</dbReference>
<keyword evidence="5" id="KW-0238">DNA-binding</keyword>
<keyword evidence="7" id="KW-0539">Nucleus</keyword>
<feature type="region of interest" description="Disordered" evidence="8">
    <location>
        <begin position="934"/>
        <end position="959"/>
    </location>
</feature>
<dbReference type="CDD" id="cd00067">
    <property type="entry name" value="GAL4"/>
    <property type="match status" value="1"/>
</dbReference>
<keyword evidence="11" id="KW-1185">Reference proteome</keyword>
<sequence length="959" mass="106851">MSCSDFAQGSALMDPRPTASPPALAVGNNGSSSINNSNSHMKTYVFVDEYNRHKRLKVMRACDGCRKRKIRCDGALQNGPWPCGACVRLKLKCVPPTLDGDEDQQQALDGFSSSYQYSFQGSPPIEPDAFADDSPPPHAAPSQEWNMGGTQGAGMSTMGPTSAPAFPAAMDPTAAYPSHHVFPQHLNAPLDPMYPDDDFFTSTATSATSPSNQVPTPNQGRASAVSPSSGGDPDEVDATIREVSEQMGGLHIDLNSVPNYIANEKKMLAETPALEEPEMALPPSLSTDATLRIPPEMMPSEERALDYFGYYFDYVHPYVPVLNREKFYDQWRTARATISPLILEGIFACVTHYLEDPLEVRRWLALASKHEDGFKDAPRLSTVQGRMIILKAREAGARRGYYYRSWMDLKFTANMAIDLGLDEHYDQHRDGNNSCQLSRSECHVRTRIWNTLFLLEVFMGGTQGRSDYSVAIDTVDFSMPTPCPDVSDFDYQSSRRLSCFNRVIGLAKRSHNMWLEMRKNKDMALDPAFVQHNANIREWPHQLPPDMNLEYTTPDGPVALNGRHYVANMHIYYQLLVILHHRPQLQAMLEHRNPGFQRHMDDCNEAASIICRLQEALHRDFGLHGLQFMQRGLGFTIYGILTSTMLHLATITAPDAVTNARARMYFTRHMRLLEYCLPSARPELQPQINALREAFSQDLTKPFELRAGLSPRSPPRDNQSASPPFSQQDNRSAPSMETAEPWTNISNYTSSSRTASDASQYSTAFDDMSAQPGMPYPGTDFSIPTAMSSYPTAPIHLHQQPTSAPQQSGYALEQVNSNDRTTQIWDPSGIFSQWNAAFGQPPPPSSAGNGAVMPHQQQHQQQQQQRPAPTSNPIQQPRLSTPPASAMAPPPHPQTSPMHHPSAAGYNQPLTPEMGMPTVTPVMWQDVFSSAYATGQGRKRNRQESVDMSMFNQYQDRRG</sequence>
<feature type="region of interest" description="Disordered" evidence="8">
    <location>
        <begin position="833"/>
        <end position="914"/>
    </location>
</feature>
<evidence type="ECO:0000256" key="4">
    <source>
        <dbReference type="ARBA" id="ARBA00023015"/>
    </source>
</evidence>
<dbReference type="PROSITE" id="PS00463">
    <property type="entry name" value="ZN2_CY6_FUNGAL_1"/>
    <property type="match status" value="1"/>
</dbReference>
<feature type="compositionally biased region" description="Low complexity" evidence="8">
    <location>
        <begin position="855"/>
        <end position="865"/>
    </location>
</feature>
<dbReference type="SMART" id="SM00066">
    <property type="entry name" value="GAL4"/>
    <property type="match status" value="1"/>
</dbReference>
<dbReference type="InterPro" id="IPR001138">
    <property type="entry name" value="Zn2Cys6_DnaBD"/>
</dbReference>
<dbReference type="PANTHER" id="PTHR31313">
    <property type="entry name" value="TY1 ENHANCER ACTIVATOR"/>
    <property type="match status" value="1"/>
</dbReference>
<dbReference type="SUPFAM" id="SSF57701">
    <property type="entry name" value="Zn2/Cys6 DNA-binding domain"/>
    <property type="match status" value="1"/>
</dbReference>
<dbReference type="EMBL" id="MU001636">
    <property type="protein sequence ID" value="KAF2482252.1"/>
    <property type="molecule type" value="Genomic_DNA"/>
</dbReference>
<feature type="compositionally biased region" description="Polar residues" evidence="8">
    <location>
        <begin position="212"/>
        <end position="229"/>
    </location>
</feature>
<dbReference type="AlphaFoldDB" id="A0A6A6PQH1"/>
<dbReference type="OrthoDB" id="2283631at2759"/>
<dbReference type="RefSeq" id="XP_033588822.1">
    <property type="nucleotide sequence ID" value="XM_033737210.1"/>
</dbReference>
<dbReference type="Pfam" id="PF00172">
    <property type="entry name" value="Zn_clus"/>
    <property type="match status" value="1"/>
</dbReference>
<keyword evidence="6" id="KW-0804">Transcription</keyword>
<dbReference type="GO" id="GO:0005634">
    <property type="term" value="C:nucleus"/>
    <property type="evidence" value="ECO:0007669"/>
    <property type="project" value="UniProtKB-SubCell"/>
</dbReference>
<feature type="compositionally biased region" description="Polar residues" evidence="8">
    <location>
        <begin position="716"/>
        <end position="740"/>
    </location>
</feature>
<evidence type="ECO:0000313" key="11">
    <source>
        <dbReference type="Proteomes" id="UP000799767"/>
    </source>
</evidence>
<evidence type="ECO:0000256" key="6">
    <source>
        <dbReference type="ARBA" id="ARBA00023163"/>
    </source>
</evidence>
<evidence type="ECO:0000313" key="10">
    <source>
        <dbReference type="EMBL" id="KAF2482252.1"/>
    </source>
</evidence>
<reference evidence="10" key="1">
    <citation type="journal article" date="2020" name="Stud. Mycol.">
        <title>101 Dothideomycetes genomes: a test case for predicting lifestyles and emergence of pathogens.</title>
        <authorList>
            <person name="Haridas S."/>
            <person name="Albert R."/>
            <person name="Binder M."/>
            <person name="Bloem J."/>
            <person name="Labutti K."/>
            <person name="Salamov A."/>
            <person name="Andreopoulos B."/>
            <person name="Baker S."/>
            <person name="Barry K."/>
            <person name="Bills G."/>
            <person name="Bluhm B."/>
            <person name="Cannon C."/>
            <person name="Castanera R."/>
            <person name="Culley D."/>
            <person name="Daum C."/>
            <person name="Ezra D."/>
            <person name="Gonzalez J."/>
            <person name="Henrissat B."/>
            <person name="Kuo A."/>
            <person name="Liang C."/>
            <person name="Lipzen A."/>
            <person name="Lutzoni F."/>
            <person name="Magnuson J."/>
            <person name="Mondo S."/>
            <person name="Nolan M."/>
            <person name="Ohm R."/>
            <person name="Pangilinan J."/>
            <person name="Park H.-J."/>
            <person name="Ramirez L."/>
            <person name="Alfaro M."/>
            <person name="Sun H."/>
            <person name="Tritt A."/>
            <person name="Yoshinaga Y."/>
            <person name="Zwiers L.-H."/>
            <person name="Turgeon B."/>
            <person name="Goodwin S."/>
            <person name="Spatafora J."/>
            <person name="Crous P."/>
            <person name="Grigoriev I."/>
        </authorList>
    </citation>
    <scope>NUCLEOTIDE SEQUENCE</scope>
    <source>
        <strain evidence="10">CBS 113389</strain>
    </source>
</reference>
<feature type="compositionally biased region" description="Polar residues" evidence="8">
    <location>
        <begin position="950"/>
        <end position="959"/>
    </location>
</feature>
<dbReference type="CDD" id="cd12148">
    <property type="entry name" value="fungal_TF_MHR"/>
    <property type="match status" value="1"/>
</dbReference>
<proteinExistence type="predicted"/>
<evidence type="ECO:0000256" key="7">
    <source>
        <dbReference type="ARBA" id="ARBA00023242"/>
    </source>
</evidence>
<evidence type="ECO:0000256" key="5">
    <source>
        <dbReference type="ARBA" id="ARBA00023125"/>
    </source>
</evidence>
<feature type="region of interest" description="Disordered" evidence="8">
    <location>
        <begin position="122"/>
        <end position="156"/>
    </location>
</feature>
<name>A0A6A6PQH1_9PEZI</name>
<evidence type="ECO:0000256" key="1">
    <source>
        <dbReference type="ARBA" id="ARBA00004123"/>
    </source>
</evidence>